<name>A0A1M5C041_SALEC</name>
<accession>A0A1M5C041</accession>
<reference evidence="2" key="1">
    <citation type="submission" date="2016-11" db="EMBL/GenBank/DDBJ databases">
        <authorList>
            <person name="Varghese N."/>
            <person name="Submissions S."/>
        </authorList>
    </citation>
    <scope>NUCLEOTIDE SEQUENCE [LARGE SCALE GENOMIC DNA]</scope>
    <source>
        <strain evidence="2">DSM 24579</strain>
    </source>
</reference>
<keyword evidence="2" id="KW-1185">Reference proteome</keyword>
<proteinExistence type="predicted"/>
<evidence type="ECO:0000313" key="2">
    <source>
        <dbReference type="Proteomes" id="UP000183945"/>
    </source>
</evidence>
<dbReference type="AlphaFoldDB" id="A0A1M5C041"/>
<dbReference type="EMBL" id="FQVT01000001">
    <property type="protein sequence ID" value="SHF48036.1"/>
    <property type="molecule type" value="Genomic_DNA"/>
</dbReference>
<protein>
    <recommendedName>
        <fullName evidence="3">Four helix bundle protein</fullName>
    </recommendedName>
</protein>
<gene>
    <name evidence="1" type="ORF">SAMN05444483_101270</name>
</gene>
<dbReference type="Proteomes" id="UP000183945">
    <property type="component" value="Unassembled WGS sequence"/>
</dbReference>
<sequence>MTLIVKDKIELFCLILYKIFIVSQSFSNNAYHLPVYRKALEIFKIARAVASYFGDGKHVYEMDISSKNQHRFAGNLVTESLQLAPGIASVVGSSNPQCRLRHIQKLHKAARNIKLQCKKIEISGVKEIEFLHLLRKEIHIFDKMTSEWMSQYK</sequence>
<evidence type="ECO:0008006" key="3">
    <source>
        <dbReference type="Google" id="ProtNLM"/>
    </source>
</evidence>
<dbReference type="STRING" id="1073325.SAMN05444483_101270"/>
<evidence type="ECO:0000313" key="1">
    <source>
        <dbReference type="EMBL" id="SHF48036.1"/>
    </source>
</evidence>
<organism evidence="1 2">
    <name type="scientific">Salegentibacter echinorum</name>
    <dbReference type="NCBI Taxonomy" id="1073325"/>
    <lineage>
        <taxon>Bacteria</taxon>
        <taxon>Pseudomonadati</taxon>
        <taxon>Bacteroidota</taxon>
        <taxon>Flavobacteriia</taxon>
        <taxon>Flavobacteriales</taxon>
        <taxon>Flavobacteriaceae</taxon>
        <taxon>Salegentibacter</taxon>
    </lineage>
</organism>